<dbReference type="AlphaFoldDB" id="A0A849SID8"/>
<dbReference type="EMBL" id="JABFRW010000044">
    <property type="protein sequence ID" value="NOT33353.1"/>
    <property type="molecule type" value="Genomic_DNA"/>
</dbReference>
<evidence type="ECO:0000313" key="2">
    <source>
        <dbReference type="EMBL" id="NOT33353.1"/>
    </source>
</evidence>
<dbReference type="Gene3D" id="2.60.40.4070">
    <property type="match status" value="1"/>
</dbReference>
<evidence type="ECO:0000313" key="3">
    <source>
        <dbReference type="Proteomes" id="UP000580839"/>
    </source>
</evidence>
<dbReference type="InterPro" id="IPR013783">
    <property type="entry name" value="Ig-like_fold"/>
</dbReference>
<dbReference type="InterPro" id="IPR011050">
    <property type="entry name" value="Pectin_lyase_fold/virulence"/>
</dbReference>
<dbReference type="SUPFAM" id="SSF51126">
    <property type="entry name" value="Pectin lyase-like"/>
    <property type="match status" value="1"/>
</dbReference>
<dbReference type="Proteomes" id="UP000580839">
    <property type="component" value="Unassembled WGS sequence"/>
</dbReference>
<sequence length="768" mass="81215">MPRFLPPATVLAAAMLLVAAVTPAAADLHYYVKPFPLGNDANSGTSFVSAWATLEHAFDQVSPPNAANGDIYIHVLGNVSTGSGWQSPAFTPADGRRLIVVGTNLADPSTTVIDGGSLVTSHVTFIGLTFASRLQVDSTAFSDSIRDCRLIHSLSIDGDYFTILRSTILGSKFDDDLAIGAAGQGIRTVGTRIVACTIDLGSGLTERRGIIHTGKAGIASNTHSFCDSTLFERNDITLRITSIAGEMPAVTHYWTLNMVKQYNRWQIINDNSSEYSLVYKVRDGSENHVWNADTLRFTGPRASSVWLTQGGNIAEGSPNVRNWTIDSCYVHFERGALEWHSGIRFASMTYTTVVSQSGVAMKAEGDSVVGENRFDHNTFVGVHGDSSNGAGGIVVFHPLDQWESASRIRFTNNIVAAADPVRSNWPCPHPPTSDGSVTIDGARAALVYPEEPFTCEHFDSDHNLFSNYTYGDVPGDRSLLWQGASKHCSGVGAGSELHSACSNVAGDSSSVYGSAQFAFGGTLGDSLPSANFNPAPGPQSAARGAGSAGSGIGALAFSPGSGLWISSGSSFDFSTSGCPALHTGTIEITNSSNSVASILGVVANSTTLGDFAPASLSIPAGGSRTLDFTYQVVGAECSTPVVRTITLTTNSASAPSLMVPVTLRENSVVAVNPGRPPVLALAQVHPNPLATPARFEFSVTRSTIARLDLFDLGGRRVCTLFDGVANAGTHHVDWSGADLRGRRVPPGLYWLRLEADSRRLVRKVAIVR</sequence>
<keyword evidence="1" id="KW-0732">Signal</keyword>
<accession>A0A849SID8</accession>
<dbReference type="Gene3D" id="2.60.40.10">
    <property type="entry name" value="Immunoglobulins"/>
    <property type="match status" value="1"/>
</dbReference>
<comment type="caution">
    <text evidence="2">The sequence shown here is derived from an EMBL/GenBank/DDBJ whole genome shotgun (WGS) entry which is preliminary data.</text>
</comment>
<feature type="chain" id="PRO_5032437428" description="FlgD Ig-like domain-containing protein" evidence="1">
    <location>
        <begin position="27"/>
        <end position="768"/>
    </location>
</feature>
<organism evidence="2 3">
    <name type="scientific">Eiseniibacteriota bacterium</name>
    <dbReference type="NCBI Taxonomy" id="2212470"/>
    <lineage>
        <taxon>Bacteria</taxon>
        <taxon>Candidatus Eiseniibacteriota</taxon>
    </lineage>
</organism>
<name>A0A849SID8_UNCEI</name>
<feature type="signal peptide" evidence="1">
    <location>
        <begin position="1"/>
        <end position="26"/>
    </location>
</feature>
<gene>
    <name evidence="2" type="ORF">HOP12_04190</name>
</gene>
<protein>
    <recommendedName>
        <fullName evidence="4">FlgD Ig-like domain-containing protein</fullName>
    </recommendedName>
</protein>
<evidence type="ECO:0008006" key="4">
    <source>
        <dbReference type="Google" id="ProtNLM"/>
    </source>
</evidence>
<reference evidence="2 3" key="1">
    <citation type="submission" date="2020-04" db="EMBL/GenBank/DDBJ databases">
        <title>Metagenomic profiling of ammonia- and methane-oxidizing microorganisms in a Dutch drinking water treatment plant.</title>
        <authorList>
            <person name="Poghosyan L."/>
            <person name="Leucker S."/>
        </authorList>
    </citation>
    <scope>NUCLEOTIDE SEQUENCE [LARGE SCALE GENOMIC DNA]</scope>
    <source>
        <strain evidence="2">S-RSF-IL-03</strain>
    </source>
</reference>
<proteinExistence type="predicted"/>
<evidence type="ECO:0000256" key="1">
    <source>
        <dbReference type="SAM" id="SignalP"/>
    </source>
</evidence>